<feature type="region of interest" description="Disordered" evidence="7">
    <location>
        <begin position="19"/>
        <end position="53"/>
    </location>
</feature>
<keyword evidence="11" id="KW-1185">Reference proteome</keyword>
<evidence type="ECO:0000256" key="7">
    <source>
        <dbReference type="SAM" id="MobiDB-lite"/>
    </source>
</evidence>
<evidence type="ECO:0000256" key="5">
    <source>
        <dbReference type="ARBA" id="ARBA00023049"/>
    </source>
</evidence>
<dbReference type="InterPro" id="IPR001915">
    <property type="entry name" value="Peptidase_M48"/>
</dbReference>
<keyword evidence="3 6" id="KW-0378">Hydrolase</keyword>
<protein>
    <recommendedName>
        <fullName evidence="9">Peptidase M48 domain-containing protein</fullName>
    </recommendedName>
</protein>
<dbReference type="Pfam" id="PF01435">
    <property type="entry name" value="Peptidase_M48"/>
    <property type="match status" value="1"/>
</dbReference>
<evidence type="ECO:0000256" key="4">
    <source>
        <dbReference type="ARBA" id="ARBA00022833"/>
    </source>
</evidence>
<keyword evidence="8" id="KW-0472">Membrane</keyword>
<keyword evidence="1 6" id="KW-0645">Protease</keyword>
<keyword evidence="8" id="KW-0812">Transmembrane</keyword>
<evidence type="ECO:0000313" key="10">
    <source>
        <dbReference type="EMBL" id="KAF2836669.1"/>
    </source>
</evidence>
<evidence type="ECO:0000259" key="9">
    <source>
        <dbReference type="Pfam" id="PF01435"/>
    </source>
</evidence>
<keyword evidence="4 6" id="KW-0862">Zinc</keyword>
<dbReference type="GO" id="GO:0005743">
    <property type="term" value="C:mitochondrial inner membrane"/>
    <property type="evidence" value="ECO:0007669"/>
    <property type="project" value="TreeGrafter"/>
</dbReference>
<dbReference type="CDD" id="cd07331">
    <property type="entry name" value="M48C_Oma1_like"/>
    <property type="match status" value="1"/>
</dbReference>
<dbReference type="OrthoDB" id="7464992at2759"/>
<evidence type="ECO:0000256" key="2">
    <source>
        <dbReference type="ARBA" id="ARBA00022723"/>
    </source>
</evidence>
<feature type="transmembrane region" description="Helical" evidence="8">
    <location>
        <begin position="237"/>
        <end position="260"/>
    </location>
</feature>
<reference evidence="10" key="1">
    <citation type="journal article" date="2020" name="Stud. Mycol.">
        <title>101 Dothideomycetes genomes: a test case for predicting lifestyles and emergence of pathogens.</title>
        <authorList>
            <person name="Haridas S."/>
            <person name="Albert R."/>
            <person name="Binder M."/>
            <person name="Bloem J."/>
            <person name="Labutti K."/>
            <person name="Salamov A."/>
            <person name="Andreopoulos B."/>
            <person name="Baker S."/>
            <person name="Barry K."/>
            <person name="Bills G."/>
            <person name="Bluhm B."/>
            <person name="Cannon C."/>
            <person name="Castanera R."/>
            <person name="Culley D."/>
            <person name="Daum C."/>
            <person name="Ezra D."/>
            <person name="Gonzalez J."/>
            <person name="Henrissat B."/>
            <person name="Kuo A."/>
            <person name="Liang C."/>
            <person name="Lipzen A."/>
            <person name="Lutzoni F."/>
            <person name="Magnuson J."/>
            <person name="Mondo S."/>
            <person name="Nolan M."/>
            <person name="Ohm R."/>
            <person name="Pangilinan J."/>
            <person name="Park H.-J."/>
            <person name="Ramirez L."/>
            <person name="Alfaro M."/>
            <person name="Sun H."/>
            <person name="Tritt A."/>
            <person name="Yoshinaga Y."/>
            <person name="Zwiers L.-H."/>
            <person name="Turgeon B."/>
            <person name="Goodwin S."/>
            <person name="Spatafora J."/>
            <person name="Crous P."/>
            <person name="Grigoriev I."/>
        </authorList>
    </citation>
    <scope>NUCLEOTIDE SEQUENCE</scope>
    <source>
        <strain evidence="10">CBS 101060</strain>
    </source>
</reference>
<sequence>MPLFRSFAPRLSASLRSILSPRPPSTQSIPRAPPIHARPRPQRISHPNIPQSRTYRIPHSPRYHRFSNSRAFVYRWSQSPTFYYQVVGLATVVGGFYVYNLETVPVSGRRRFNIVTRELELDMGRQMFEGVMRDMGGRVLPEWDPRTRRVKGVLERLIPNSGLDVSGKGGGWEVRVIEAPEANAFVIPGGKVFVFTGILPICETDDGLAAVLGHEIAHNVAHHAAERMSQMGLFMPLIWFLDLFVGIPGAASNVLLQLGFGMPGSRRQEAEADYIGLMMMARSCYDPEAAIALWARMQEKEGKHAVPQFLSTHPSSYNRQEKMREWLEEARDKRAQSDCAPLIDFADQFRTTFVSQRW</sequence>
<feature type="domain" description="Peptidase M48" evidence="9">
    <location>
        <begin position="146"/>
        <end position="326"/>
    </location>
</feature>
<keyword evidence="2" id="KW-0479">Metal-binding</keyword>
<dbReference type="PANTHER" id="PTHR22726:SF1">
    <property type="entry name" value="METALLOENDOPEPTIDASE OMA1, MITOCHONDRIAL"/>
    <property type="match status" value="1"/>
</dbReference>
<keyword evidence="5 6" id="KW-0482">Metalloprotease</keyword>
<comment type="cofactor">
    <cofactor evidence="6">
        <name>Zn(2+)</name>
        <dbReference type="ChEBI" id="CHEBI:29105"/>
    </cofactor>
    <text evidence="6">Binds 1 zinc ion per subunit.</text>
</comment>
<dbReference type="GO" id="GO:0046872">
    <property type="term" value="F:metal ion binding"/>
    <property type="evidence" value="ECO:0007669"/>
    <property type="project" value="UniProtKB-KW"/>
</dbReference>
<name>A0A9P4VQN1_9PEZI</name>
<dbReference type="Gene3D" id="3.30.2010.10">
    <property type="entry name" value="Metalloproteases ('zincins'), catalytic domain"/>
    <property type="match status" value="1"/>
</dbReference>
<organism evidence="10 11">
    <name type="scientific">Patellaria atrata CBS 101060</name>
    <dbReference type="NCBI Taxonomy" id="1346257"/>
    <lineage>
        <taxon>Eukaryota</taxon>
        <taxon>Fungi</taxon>
        <taxon>Dikarya</taxon>
        <taxon>Ascomycota</taxon>
        <taxon>Pezizomycotina</taxon>
        <taxon>Dothideomycetes</taxon>
        <taxon>Dothideomycetes incertae sedis</taxon>
        <taxon>Patellariales</taxon>
        <taxon>Patellariaceae</taxon>
        <taxon>Patellaria</taxon>
    </lineage>
</organism>
<dbReference type="EMBL" id="MU006102">
    <property type="protein sequence ID" value="KAF2836669.1"/>
    <property type="molecule type" value="Genomic_DNA"/>
</dbReference>
<feature type="transmembrane region" description="Helical" evidence="8">
    <location>
        <begin position="82"/>
        <end position="101"/>
    </location>
</feature>
<dbReference type="PANTHER" id="PTHR22726">
    <property type="entry name" value="METALLOENDOPEPTIDASE OMA1"/>
    <property type="match status" value="1"/>
</dbReference>
<evidence type="ECO:0000313" key="11">
    <source>
        <dbReference type="Proteomes" id="UP000799429"/>
    </source>
</evidence>
<evidence type="ECO:0000256" key="1">
    <source>
        <dbReference type="ARBA" id="ARBA00022670"/>
    </source>
</evidence>
<comment type="caution">
    <text evidence="10">The sequence shown here is derived from an EMBL/GenBank/DDBJ whole genome shotgun (WGS) entry which is preliminary data.</text>
</comment>
<dbReference type="InterPro" id="IPR051156">
    <property type="entry name" value="Mito/Outer_Membr_Metalloprot"/>
</dbReference>
<evidence type="ECO:0000256" key="8">
    <source>
        <dbReference type="SAM" id="Phobius"/>
    </source>
</evidence>
<dbReference type="GO" id="GO:0004222">
    <property type="term" value="F:metalloendopeptidase activity"/>
    <property type="evidence" value="ECO:0007669"/>
    <property type="project" value="InterPro"/>
</dbReference>
<dbReference type="Proteomes" id="UP000799429">
    <property type="component" value="Unassembled WGS sequence"/>
</dbReference>
<proteinExistence type="inferred from homology"/>
<dbReference type="GO" id="GO:0006515">
    <property type="term" value="P:protein quality control for misfolded or incompletely synthesized proteins"/>
    <property type="evidence" value="ECO:0007669"/>
    <property type="project" value="TreeGrafter"/>
</dbReference>
<evidence type="ECO:0000256" key="3">
    <source>
        <dbReference type="ARBA" id="ARBA00022801"/>
    </source>
</evidence>
<accession>A0A9P4VQN1</accession>
<evidence type="ECO:0000256" key="6">
    <source>
        <dbReference type="RuleBase" id="RU003983"/>
    </source>
</evidence>
<dbReference type="GO" id="GO:0034982">
    <property type="term" value="P:mitochondrial protein processing"/>
    <property type="evidence" value="ECO:0007669"/>
    <property type="project" value="TreeGrafter"/>
</dbReference>
<keyword evidence="8" id="KW-1133">Transmembrane helix</keyword>
<gene>
    <name evidence="10" type="ORF">M501DRAFT_1059624</name>
</gene>
<dbReference type="AlphaFoldDB" id="A0A9P4VQN1"/>
<comment type="similarity">
    <text evidence="6">Belongs to the peptidase M48 family.</text>
</comment>